<evidence type="ECO:0000259" key="1">
    <source>
        <dbReference type="Pfam" id="PF03259"/>
    </source>
</evidence>
<dbReference type="AlphaFoldDB" id="A0A250AZL5"/>
<sequence>MQQLLLQFAQAHPVIGELLVATADGYEVAAVLKEEDPGRLHKIAAMTSSVLGIGTAMLNEIDAGEQKAITIEGGTDNILLWKIASRPQPLCLTAIASSQEPLGQLFWLLRQLAGSIAGLCNMPQDTQPPQENYYE</sequence>
<evidence type="ECO:0000313" key="3">
    <source>
        <dbReference type="Proteomes" id="UP000217182"/>
    </source>
</evidence>
<feature type="domain" description="Roadblock/LAMTOR2" evidence="1">
    <location>
        <begin position="1"/>
        <end position="80"/>
    </location>
</feature>
<organism evidence="2 3">
    <name type="scientific">Gibbsiella quercinecans</name>
    <dbReference type="NCBI Taxonomy" id="929813"/>
    <lineage>
        <taxon>Bacteria</taxon>
        <taxon>Pseudomonadati</taxon>
        <taxon>Pseudomonadota</taxon>
        <taxon>Gammaproteobacteria</taxon>
        <taxon>Enterobacterales</taxon>
        <taxon>Yersiniaceae</taxon>
        <taxon>Gibbsiella</taxon>
    </lineage>
</organism>
<gene>
    <name evidence="2" type="ORF">AWC35_07910</name>
</gene>
<dbReference type="Gene3D" id="3.30.450.30">
    <property type="entry name" value="Dynein light chain 2a, cytoplasmic"/>
    <property type="match status" value="1"/>
</dbReference>
<dbReference type="KEGG" id="gqu:AWC35_07910"/>
<dbReference type="Proteomes" id="UP000217182">
    <property type="component" value="Chromosome"/>
</dbReference>
<dbReference type="SUPFAM" id="SSF103196">
    <property type="entry name" value="Roadblock/LC7 domain"/>
    <property type="match status" value="1"/>
</dbReference>
<evidence type="ECO:0000313" key="2">
    <source>
        <dbReference type="EMBL" id="ATA19275.1"/>
    </source>
</evidence>
<accession>A0A250AZL5</accession>
<keyword evidence="3" id="KW-1185">Reference proteome</keyword>
<dbReference type="Pfam" id="PF03259">
    <property type="entry name" value="Robl_LC7"/>
    <property type="match status" value="1"/>
</dbReference>
<dbReference type="EMBL" id="CP014136">
    <property type="protein sequence ID" value="ATA19275.1"/>
    <property type="molecule type" value="Genomic_DNA"/>
</dbReference>
<proteinExistence type="predicted"/>
<reference evidence="2 3" key="1">
    <citation type="submission" date="2016-01" db="EMBL/GenBank/DDBJ databases">
        <authorList>
            <person name="Oliw E.H."/>
        </authorList>
    </citation>
    <scope>NUCLEOTIDE SEQUENCE [LARGE SCALE GENOMIC DNA]</scope>
    <source>
        <strain evidence="2 3">FRB97</strain>
    </source>
</reference>
<dbReference type="InterPro" id="IPR004942">
    <property type="entry name" value="Roadblock/LAMTOR2_dom"/>
</dbReference>
<name>A0A250AZL5_9GAMM</name>
<protein>
    <recommendedName>
        <fullName evidence="1">Roadblock/LAMTOR2 domain-containing protein</fullName>
    </recommendedName>
</protein>